<dbReference type="Proteomes" id="UP001165960">
    <property type="component" value="Unassembled WGS sequence"/>
</dbReference>
<sequence length="151" mass="16628">MRAIIQRVTNASVTVEGSVVSSIGKGLCVLVGITHEDTVKDLDYIVKKILNLRLFENAEGKFWANSVKDSELEILCVSQFTLYAETKKGSKPDFHKAMKSDLSSAFYGKFLDSLKKAYVAEKIKDGVFGAMMQVNINNDGPVTISIDSNKD</sequence>
<organism evidence="1 2">
    <name type="scientific">Entomophthora muscae</name>
    <dbReference type="NCBI Taxonomy" id="34485"/>
    <lineage>
        <taxon>Eukaryota</taxon>
        <taxon>Fungi</taxon>
        <taxon>Fungi incertae sedis</taxon>
        <taxon>Zoopagomycota</taxon>
        <taxon>Entomophthoromycotina</taxon>
        <taxon>Entomophthoromycetes</taxon>
        <taxon>Entomophthorales</taxon>
        <taxon>Entomophthoraceae</taxon>
        <taxon>Entomophthora</taxon>
    </lineage>
</organism>
<keyword evidence="2" id="KW-1185">Reference proteome</keyword>
<dbReference type="EMBL" id="QTSX02001122">
    <property type="protein sequence ID" value="KAJ9083148.1"/>
    <property type="molecule type" value="Genomic_DNA"/>
</dbReference>
<evidence type="ECO:0000313" key="2">
    <source>
        <dbReference type="Proteomes" id="UP001165960"/>
    </source>
</evidence>
<accession>A0ACC2U8G1</accession>
<protein>
    <submittedName>
        <fullName evidence="1">D-tyrosyl-tRNA(Tyr) deacylase</fullName>
    </submittedName>
</protein>
<proteinExistence type="predicted"/>
<reference evidence="1" key="1">
    <citation type="submission" date="2022-04" db="EMBL/GenBank/DDBJ databases">
        <title>Genome of the entomopathogenic fungus Entomophthora muscae.</title>
        <authorList>
            <person name="Elya C."/>
            <person name="Lovett B.R."/>
            <person name="Lee E."/>
            <person name="Macias A.M."/>
            <person name="Hajek A.E."/>
            <person name="De Bivort B.L."/>
            <person name="Kasson M.T."/>
            <person name="De Fine Licht H.H."/>
            <person name="Stajich J.E."/>
        </authorList>
    </citation>
    <scope>NUCLEOTIDE SEQUENCE</scope>
    <source>
        <strain evidence="1">Berkeley</strain>
    </source>
</reference>
<comment type="caution">
    <text evidence="1">The sequence shown here is derived from an EMBL/GenBank/DDBJ whole genome shotgun (WGS) entry which is preliminary data.</text>
</comment>
<evidence type="ECO:0000313" key="1">
    <source>
        <dbReference type="EMBL" id="KAJ9083148.1"/>
    </source>
</evidence>
<name>A0ACC2U8G1_9FUNG</name>
<gene>
    <name evidence="1" type="primary">DTD1_2</name>
    <name evidence="1" type="ORF">DSO57_1037601</name>
</gene>